<dbReference type="GO" id="GO:0016020">
    <property type="term" value="C:membrane"/>
    <property type="evidence" value="ECO:0007669"/>
    <property type="project" value="InterPro"/>
</dbReference>
<dbReference type="PANTHER" id="PTHR30612:SF0">
    <property type="entry name" value="CHLOROPLAST PROTEIN-TRANSPORTING ATPASE"/>
    <property type="match status" value="1"/>
</dbReference>
<dbReference type="InterPro" id="IPR036670">
    <property type="entry name" value="SecA_X-link_sf"/>
</dbReference>
<dbReference type="AlphaFoldDB" id="A0A183CBG7"/>
<dbReference type="Gene3D" id="3.15.20.10">
    <property type="entry name" value="Bactericidal permeability-increasing protein, domain 2"/>
    <property type="match status" value="1"/>
</dbReference>
<dbReference type="Proteomes" id="UP000050741">
    <property type="component" value="Unassembled WGS sequence"/>
</dbReference>
<organism evidence="7 8">
    <name type="scientific">Globodera pallida</name>
    <name type="common">Potato cyst nematode worm</name>
    <name type="synonym">Heterodera pallida</name>
    <dbReference type="NCBI Taxonomy" id="36090"/>
    <lineage>
        <taxon>Eukaryota</taxon>
        <taxon>Metazoa</taxon>
        <taxon>Ecdysozoa</taxon>
        <taxon>Nematoda</taxon>
        <taxon>Chromadorea</taxon>
        <taxon>Rhabditida</taxon>
        <taxon>Tylenchina</taxon>
        <taxon>Tylenchomorpha</taxon>
        <taxon>Tylenchoidea</taxon>
        <taxon>Heteroderidae</taxon>
        <taxon>Heteroderinae</taxon>
        <taxon>Globodera</taxon>
    </lineage>
</organism>
<dbReference type="InterPro" id="IPR001650">
    <property type="entry name" value="Helicase_C-like"/>
</dbReference>
<dbReference type="Gene3D" id="3.90.1440.10">
    <property type="entry name" value="SecA, preprotein cross-linking domain"/>
    <property type="match status" value="1"/>
</dbReference>
<proteinExistence type="predicted"/>
<dbReference type="InterPro" id="IPR001124">
    <property type="entry name" value="Lipid-bd_serum_glycop_C"/>
</dbReference>
<dbReference type="Gene3D" id="3.40.50.300">
    <property type="entry name" value="P-loop containing nucleotide triphosphate hydrolases"/>
    <property type="match status" value="1"/>
</dbReference>
<reference evidence="7" key="1">
    <citation type="submission" date="2014-05" db="EMBL/GenBank/DDBJ databases">
        <title>The genome and life-stage specific transcriptomes of Globodera pallida elucidate key aspects of plant parasitism by a cyst nematode.</title>
        <authorList>
            <person name="Cotton J.A."/>
            <person name="Lilley C.J."/>
            <person name="Jones L.M."/>
            <person name="Kikuchi T."/>
            <person name="Reid A.J."/>
            <person name="Thorpe P."/>
            <person name="Tsai I.J."/>
            <person name="Beasley H."/>
            <person name="Blok V."/>
            <person name="Cock P.J.A."/>
            <person name="Van den Akker S.E."/>
            <person name="Holroyd N."/>
            <person name="Hunt M."/>
            <person name="Mantelin S."/>
            <person name="Naghra H."/>
            <person name="Pain A."/>
            <person name="Palomares-Rius J.E."/>
            <person name="Zarowiecki M."/>
            <person name="Berriman M."/>
            <person name="Jones J.T."/>
            <person name="Urwin P.E."/>
        </authorList>
    </citation>
    <scope>NUCLEOTIDE SEQUENCE [LARGE SCALE GENOMIC DNA]</scope>
    <source>
        <strain evidence="7">Lindley</strain>
    </source>
</reference>
<dbReference type="WBParaSite" id="GPLIN_001021800">
    <property type="protein sequence ID" value="GPLIN_001021800"/>
    <property type="gene ID" value="GPLIN_001021800"/>
</dbReference>
<dbReference type="SUPFAM" id="SSF81767">
    <property type="entry name" value="Pre-protein crosslinking domain of SecA"/>
    <property type="match status" value="1"/>
</dbReference>
<evidence type="ECO:0000313" key="8">
    <source>
        <dbReference type="WBParaSite" id="GPLIN_001021800"/>
    </source>
</evidence>
<dbReference type="PANTHER" id="PTHR30612">
    <property type="entry name" value="SECA INNER MEMBRANE COMPONENT OF SEC PROTEIN SECRETION SYSTEM"/>
    <property type="match status" value="1"/>
</dbReference>
<dbReference type="Pfam" id="PF02886">
    <property type="entry name" value="LBP_BPI_CETP_C"/>
    <property type="match status" value="1"/>
</dbReference>
<feature type="compositionally biased region" description="Basic and acidic residues" evidence="4">
    <location>
        <begin position="489"/>
        <end position="501"/>
    </location>
</feature>
<dbReference type="GO" id="GO:0006886">
    <property type="term" value="P:intracellular protein transport"/>
    <property type="evidence" value="ECO:0007669"/>
    <property type="project" value="InterPro"/>
</dbReference>
<keyword evidence="7" id="KW-1185">Reference proteome</keyword>
<keyword evidence="2" id="KW-0653">Protein transport</keyword>
<dbReference type="SUPFAM" id="SSF52540">
    <property type="entry name" value="P-loop containing nucleoside triphosphate hydrolases"/>
    <property type="match status" value="1"/>
</dbReference>
<dbReference type="PROSITE" id="PS51194">
    <property type="entry name" value="HELICASE_CTER"/>
    <property type="match status" value="1"/>
</dbReference>
<feature type="domain" description="Helicase C-terminal" evidence="5">
    <location>
        <begin position="93"/>
        <end position="239"/>
    </location>
</feature>
<dbReference type="GO" id="GO:0008289">
    <property type="term" value="F:lipid binding"/>
    <property type="evidence" value="ECO:0007669"/>
    <property type="project" value="InterPro"/>
</dbReference>
<protein>
    <submittedName>
        <fullName evidence="8">SECA_MOTOR_DEAD domain-containing protein</fullName>
    </submittedName>
</protein>
<dbReference type="SUPFAM" id="SSF55394">
    <property type="entry name" value="Bactericidal permeability-increasing protein, BPI"/>
    <property type="match status" value="1"/>
</dbReference>
<evidence type="ECO:0000259" key="6">
    <source>
        <dbReference type="PROSITE" id="PS51196"/>
    </source>
</evidence>
<feature type="compositionally biased region" description="Basic and acidic residues" evidence="4">
    <location>
        <begin position="334"/>
        <end position="343"/>
    </location>
</feature>
<evidence type="ECO:0000256" key="4">
    <source>
        <dbReference type="SAM" id="MobiDB-lite"/>
    </source>
</evidence>
<dbReference type="SMART" id="SM00329">
    <property type="entry name" value="BPI2"/>
    <property type="match status" value="1"/>
</dbReference>
<feature type="region of interest" description="Disordered" evidence="4">
    <location>
        <begin position="262"/>
        <end position="282"/>
    </location>
</feature>
<evidence type="ECO:0000256" key="2">
    <source>
        <dbReference type="ARBA" id="ARBA00022927"/>
    </source>
</evidence>
<evidence type="ECO:0000256" key="1">
    <source>
        <dbReference type="ARBA" id="ARBA00022490"/>
    </source>
</evidence>
<feature type="domain" description="SecA family profile" evidence="6">
    <location>
        <begin position="1"/>
        <end position="239"/>
    </location>
</feature>
<feature type="region of interest" description="Disordered" evidence="4">
    <location>
        <begin position="467"/>
        <end position="507"/>
    </location>
</feature>
<keyword evidence="2" id="KW-0813">Transport</keyword>
<evidence type="ECO:0000259" key="5">
    <source>
        <dbReference type="PROSITE" id="PS51194"/>
    </source>
</evidence>
<evidence type="ECO:0000256" key="3">
    <source>
        <dbReference type="ARBA" id="ARBA00023010"/>
    </source>
</evidence>
<dbReference type="InterPro" id="IPR000185">
    <property type="entry name" value="SecA"/>
</dbReference>
<keyword evidence="3" id="KW-0811">Translocation</keyword>
<dbReference type="PROSITE" id="PS51196">
    <property type="entry name" value="SECA_MOTOR_DEAD"/>
    <property type="match status" value="1"/>
</dbReference>
<sequence>MDSLKEAVKMNENCEYVIREGAVVPIDYQNTGTQQRSTSLSDGLHQFLQLKHGLRMDPETLVTSFITNPGFINRYKQIYGLSGTLGSNYEHSFLKEHYNRKRAALVICLTNDKVKQISDAVKSEFPDINIYKYTDDDEQLPTEFVGPMDVIFSTNYAGRGTDIKTNAELEANGGLHVIVTFMPYSRVERQAFGRTARQGKKGTAQLILPEFDLDKDLIDQEKDQQSQLETLEPISETDQHSWISKICESEWERFWSDSADECSSPPVALQLDGGPPPPPSTQRFYSNQLTLSYSNDPRGNGKDGGHHRHFWQQKQRMRRGLEVIDFETDKIPSSKTKSAEKLNEVNGGKNKTVQKEKQKLSSGGIQLDDDDEIRKIGKNFGNGSAKTAPSSAECPTNYASLLDFLDLHSLAQAFIELDFLDSSASSDFFAVGLSGNVFMRSPPPITTTHVGGGGVMHDIVQLGAARSKNVPDEEDKSLLRDADELEEDQQQRDNNNNRREMPPMLRFPGVGPIGYQRKTLEMIFSDLSANLALLQAFRTKLLKVRLGPNSSVFGQMLRTTCGLDEVCLSDSIPEMGEKYPDQQLEVEIEPVESPFIKFSKDLATLNIVGTATFLLSQNGQTIGRIPFSATVELGVRHIRTTNASSSSTGSNSTLAHNKMDVSLAIPRLDLRDDMIDFFGLPSSTLDGFLNTVRNAILNSAGRALSPGISLMGLERRLCPYGISQPGIQLLDNGLVLLDAELDAYVLLFDSGEPKLCSLAEL</sequence>
<accession>A0A183CBG7</accession>
<dbReference type="InterPro" id="IPR017943">
    <property type="entry name" value="Bactericidal_perm-incr_a/b_dom"/>
</dbReference>
<dbReference type="GO" id="GO:0017038">
    <property type="term" value="P:protein import"/>
    <property type="evidence" value="ECO:0007669"/>
    <property type="project" value="InterPro"/>
</dbReference>
<dbReference type="GO" id="GO:0006605">
    <property type="term" value="P:protein targeting"/>
    <property type="evidence" value="ECO:0007669"/>
    <property type="project" value="InterPro"/>
</dbReference>
<dbReference type="GO" id="GO:0005524">
    <property type="term" value="F:ATP binding"/>
    <property type="evidence" value="ECO:0007669"/>
    <property type="project" value="InterPro"/>
</dbReference>
<dbReference type="InterPro" id="IPR014018">
    <property type="entry name" value="SecA_motor_DEAD"/>
</dbReference>
<feature type="region of interest" description="Disordered" evidence="4">
    <location>
        <begin position="294"/>
        <end position="313"/>
    </location>
</feature>
<evidence type="ECO:0000313" key="7">
    <source>
        <dbReference type="Proteomes" id="UP000050741"/>
    </source>
</evidence>
<dbReference type="InterPro" id="IPR027417">
    <property type="entry name" value="P-loop_NTPase"/>
</dbReference>
<name>A0A183CBG7_GLOPA</name>
<reference evidence="8" key="2">
    <citation type="submission" date="2016-06" db="UniProtKB">
        <authorList>
            <consortium name="WormBaseParasite"/>
        </authorList>
    </citation>
    <scope>IDENTIFICATION</scope>
</reference>
<keyword evidence="1" id="KW-0963">Cytoplasm</keyword>
<feature type="region of interest" description="Disordered" evidence="4">
    <location>
        <begin position="334"/>
        <end position="365"/>
    </location>
</feature>